<feature type="domain" description="Radical SAM core" evidence="5">
    <location>
        <begin position="152"/>
        <end position="390"/>
    </location>
</feature>
<reference evidence="6" key="2">
    <citation type="submission" date="2021-04" db="EMBL/GenBank/DDBJ databases">
        <authorList>
            <person name="Gilroy R."/>
        </authorList>
    </citation>
    <scope>NUCLEOTIDE SEQUENCE</scope>
    <source>
        <strain evidence="6">421</strain>
    </source>
</reference>
<keyword evidence="1" id="KW-0949">S-adenosyl-L-methionine</keyword>
<dbReference type="SUPFAM" id="SSF102114">
    <property type="entry name" value="Radical SAM enzymes"/>
    <property type="match status" value="1"/>
</dbReference>
<dbReference type="PROSITE" id="PS51918">
    <property type="entry name" value="RADICAL_SAM"/>
    <property type="match status" value="1"/>
</dbReference>
<dbReference type="InterPro" id="IPR007197">
    <property type="entry name" value="rSAM"/>
</dbReference>
<comment type="caution">
    <text evidence="6">The sequence shown here is derived from an EMBL/GenBank/DDBJ whole genome shotgun (WGS) entry which is preliminary data.</text>
</comment>
<proteinExistence type="predicted"/>
<dbReference type="GO" id="GO:0051989">
    <property type="term" value="F:coproporphyrinogen dehydrogenase activity"/>
    <property type="evidence" value="ECO:0007669"/>
    <property type="project" value="UniProtKB-EC"/>
</dbReference>
<dbReference type="InterPro" id="IPR013785">
    <property type="entry name" value="Aldolase_TIM"/>
</dbReference>
<dbReference type="Gene3D" id="3.20.20.70">
    <property type="entry name" value="Aldolase class I"/>
    <property type="match status" value="1"/>
</dbReference>
<accession>A0A9D1RDB4</accession>
<dbReference type="SFLD" id="SFLDG01082">
    <property type="entry name" value="B12-binding_domain_containing"/>
    <property type="match status" value="1"/>
</dbReference>
<dbReference type="Proteomes" id="UP000824205">
    <property type="component" value="Unassembled WGS sequence"/>
</dbReference>
<dbReference type="SFLD" id="SFLDG01065">
    <property type="entry name" value="anaerobic_coproporphyrinogen-I"/>
    <property type="match status" value="1"/>
</dbReference>
<organism evidence="6 7">
    <name type="scientific">Candidatus Eubacterium faecipullorum</name>
    <dbReference type="NCBI Taxonomy" id="2838571"/>
    <lineage>
        <taxon>Bacteria</taxon>
        <taxon>Bacillati</taxon>
        <taxon>Bacillota</taxon>
        <taxon>Clostridia</taxon>
        <taxon>Eubacteriales</taxon>
        <taxon>Eubacteriaceae</taxon>
        <taxon>Eubacterium</taxon>
    </lineage>
</organism>
<dbReference type="NCBIfam" id="TIGR03994">
    <property type="entry name" value="rSAM_HemZ"/>
    <property type="match status" value="1"/>
</dbReference>
<evidence type="ECO:0000256" key="3">
    <source>
        <dbReference type="ARBA" id="ARBA00023004"/>
    </source>
</evidence>
<sequence>MILVNENHGYSYDTENLAEIFFPYEKIEMLPHMPKGEYGGILVYTAVNGGNITVAADINGVKTQETRTVRSDEDEKNALSRLFYSVLSKATGDTYPWGILYGVRPAKFYHSLVSIDSREYAKHVLRDHYLVGEDKLMLVCDVAKSEDKIIALSQNDSFSLYVSIPFCPSRCSYCSFVSHSIERASGLLDDYVALLCKELEETGRYAKELGLRLETVYFGGGTPTTLSAAQLSLVLRAVENNFDLSTLREYTVEAGRPDTVTAEKLNTLKAAGVGRISINPQTFNDSVLNAIGRRHTSAQTLSAYETAVKCGFKDINMDLIAALPGDTFDSFKSSVKTAVELAPSNITVHTLCLKTGAFLTAHGMPNRALACQMVDFSIRTLSKAGYTPYYMYKQGKAVGNLENTGWCRPGHDCLYNVFMMDETHTVLAAGAGGVTRLKAPESGKIERIYNYKYPYEYIGRFTDILSRKQKISEFYKKLVNNT</sequence>
<dbReference type="SFLD" id="SFLDS00029">
    <property type="entry name" value="Radical_SAM"/>
    <property type="match status" value="1"/>
</dbReference>
<dbReference type="EMBL" id="DXGE01000019">
    <property type="protein sequence ID" value="HIW85759.1"/>
    <property type="molecule type" value="Genomic_DNA"/>
</dbReference>
<evidence type="ECO:0000259" key="5">
    <source>
        <dbReference type="PROSITE" id="PS51918"/>
    </source>
</evidence>
<dbReference type="InterPro" id="IPR006638">
    <property type="entry name" value="Elp3/MiaA/NifB-like_rSAM"/>
</dbReference>
<keyword evidence="2" id="KW-0479">Metal-binding</keyword>
<dbReference type="GO" id="GO:0006779">
    <property type="term" value="P:porphyrin-containing compound biosynthetic process"/>
    <property type="evidence" value="ECO:0007669"/>
    <property type="project" value="TreeGrafter"/>
</dbReference>
<gene>
    <name evidence="6" type="primary">hemZ</name>
    <name evidence="6" type="ORF">IAA48_04615</name>
</gene>
<evidence type="ECO:0000256" key="1">
    <source>
        <dbReference type="ARBA" id="ARBA00022691"/>
    </source>
</evidence>
<dbReference type="AlphaFoldDB" id="A0A9D1RDB4"/>
<dbReference type="CDD" id="cd01335">
    <property type="entry name" value="Radical_SAM"/>
    <property type="match status" value="1"/>
</dbReference>
<name>A0A9D1RDB4_9FIRM</name>
<dbReference type="Pfam" id="PF04055">
    <property type="entry name" value="Radical_SAM"/>
    <property type="match status" value="1"/>
</dbReference>
<dbReference type="InterPro" id="IPR058240">
    <property type="entry name" value="rSAM_sf"/>
</dbReference>
<dbReference type="InterPro" id="IPR023995">
    <property type="entry name" value="HemZ"/>
</dbReference>
<reference evidence="6" key="1">
    <citation type="journal article" date="2021" name="PeerJ">
        <title>Extensive microbial diversity within the chicken gut microbiome revealed by metagenomics and culture.</title>
        <authorList>
            <person name="Gilroy R."/>
            <person name="Ravi A."/>
            <person name="Getino M."/>
            <person name="Pursley I."/>
            <person name="Horton D.L."/>
            <person name="Alikhan N.F."/>
            <person name="Baker D."/>
            <person name="Gharbi K."/>
            <person name="Hall N."/>
            <person name="Watson M."/>
            <person name="Adriaenssens E.M."/>
            <person name="Foster-Nyarko E."/>
            <person name="Jarju S."/>
            <person name="Secka A."/>
            <person name="Antonio M."/>
            <person name="Oren A."/>
            <person name="Chaudhuri R.R."/>
            <person name="La Ragione R."/>
            <person name="Hildebrand F."/>
            <person name="Pallen M.J."/>
        </authorList>
    </citation>
    <scope>NUCLEOTIDE SEQUENCE</scope>
    <source>
        <strain evidence="6">421</strain>
    </source>
</reference>
<dbReference type="GO" id="GO:0051539">
    <property type="term" value="F:4 iron, 4 sulfur cluster binding"/>
    <property type="evidence" value="ECO:0007669"/>
    <property type="project" value="TreeGrafter"/>
</dbReference>
<protein>
    <submittedName>
        <fullName evidence="6">Coproporphyrinogen dehydrogenase HemZ</fullName>
        <ecNumber evidence="6">1.3.98.3</ecNumber>
    </submittedName>
</protein>
<keyword evidence="6" id="KW-0560">Oxidoreductase</keyword>
<dbReference type="PANTHER" id="PTHR13932:SF1">
    <property type="entry name" value="OXYGEN-INDEPENDENT COPROPORPHYRINOGEN-III OXIDASE-LIKE PROTEIN HEMZ"/>
    <property type="match status" value="1"/>
</dbReference>
<evidence type="ECO:0000313" key="7">
    <source>
        <dbReference type="Proteomes" id="UP000824205"/>
    </source>
</evidence>
<dbReference type="PANTHER" id="PTHR13932">
    <property type="entry name" value="COPROPORPHYRINIGEN III OXIDASE"/>
    <property type="match status" value="1"/>
</dbReference>
<dbReference type="SMART" id="SM00729">
    <property type="entry name" value="Elp3"/>
    <property type="match status" value="1"/>
</dbReference>
<dbReference type="InterPro" id="IPR034505">
    <property type="entry name" value="Coproporphyrinogen-III_oxidase"/>
</dbReference>
<keyword evidence="4" id="KW-0411">Iron-sulfur</keyword>
<dbReference type="EC" id="1.3.98.3" evidence="6"/>
<evidence type="ECO:0000313" key="6">
    <source>
        <dbReference type="EMBL" id="HIW85759.1"/>
    </source>
</evidence>
<evidence type="ECO:0000256" key="4">
    <source>
        <dbReference type="ARBA" id="ARBA00023014"/>
    </source>
</evidence>
<dbReference type="GO" id="GO:0005737">
    <property type="term" value="C:cytoplasm"/>
    <property type="evidence" value="ECO:0007669"/>
    <property type="project" value="TreeGrafter"/>
</dbReference>
<dbReference type="SFLD" id="SFLDF00310">
    <property type="entry name" value="oxygen-independent_coproporphy"/>
    <property type="match status" value="1"/>
</dbReference>
<dbReference type="GO" id="GO:0046872">
    <property type="term" value="F:metal ion binding"/>
    <property type="evidence" value="ECO:0007669"/>
    <property type="project" value="UniProtKB-KW"/>
</dbReference>
<evidence type="ECO:0000256" key="2">
    <source>
        <dbReference type="ARBA" id="ARBA00022723"/>
    </source>
</evidence>
<keyword evidence="3" id="KW-0408">Iron</keyword>